<evidence type="ECO:0000259" key="1">
    <source>
        <dbReference type="Pfam" id="PF00339"/>
    </source>
</evidence>
<dbReference type="InterPro" id="IPR011022">
    <property type="entry name" value="Arrestin_C-like"/>
</dbReference>
<sequence>MALDTQYMTLRGVVAFDSSTSLMIKKVHLNFSGELSVLFPAAIMRTTRNIIDLTCTLSEPLKTTSASGQQVFPFEILIPHDLPESFHSDFGHIKYIIKAIAETTFPLTNLKCKVPVYIHHSPDGLEELSEAYKLEQTLLESVTCKIILPTDVYTPGEKFDIEVSVIPLEKTVNVTKVTCSLKEYTYFRIPSKSDPTRLSVAEFSKPLSTSSTPFTAATLSQILLMNIPEYTDLNQMNSMVEVTHKLVVYVDLQKDNGDKDICTIYIPIVIVAACSALELNQLPPYSVVEFPPSYNASGRLTAAEVSQVSPPPSYGHC</sequence>
<keyword evidence="4" id="KW-1185">Reference proteome</keyword>
<dbReference type="Pfam" id="PF00339">
    <property type="entry name" value="Arrestin_N"/>
    <property type="match status" value="1"/>
</dbReference>
<name>A0ABR2W342_9FUNG</name>
<proteinExistence type="predicted"/>
<dbReference type="Proteomes" id="UP001479436">
    <property type="component" value="Unassembled WGS sequence"/>
</dbReference>
<evidence type="ECO:0008006" key="5">
    <source>
        <dbReference type="Google" id="ProtNLM"/>
    </source>
</evidence>
<dbReference type="InterPro" id="IPR014756">
    <property type="entry name" value="Ig_E-set"/>
</dbReference>
<evidence type="ECO:0000313" key="3">
    <source>
        <dbReference type="EMBL" id="KAK9718485.1"/>
    </source>
</evidence>
<dbReference type="SUPFAM" id="SSF81296">
    <property type="entry name" value="E set domains"/>
    <property type="match status" value="1"/>
</dbReference>
<protein>
    <recommendedName>
        <fullName evidence="5">Arrestin C-terminal-like domain-containing protein</fullName>
    </recommendedName>
</protein>
<organism evidence="3 4">
    <name type="scientific">Basidiobolus ranarum</name>
    <dbReference type="NCBI Taxonomy" id="34480"/>
    <lineage>
        <taxon>Eukaryota</taxon>
        <taxon>Fungi</taxon>
        <taxon>Fungi incertae sedis</taxon>
        <taxon>Zoopagomycota</taxon>
        <taxon>Entomophthoromycotina</taxon>
        <taxon>Basidiobolomycetes</taxon>
        <taxon>Basidiobolales</taxon>
        <taxon>Basidiobolaceae</taxon>
        <taxon>Basidiobolus</taxon>
    </lineage>
</organism>
<dbReference type="Gene3D" id="2.60.40.640">
    <property type="match status" value="2"/>
</dbReference>
<reference evidence="3 4" key="1">
    <citation type="submission" date="2023-04" db="EMBL/GenBank/DDBJ databases">
        <title>Genome of Basidiobolus ranarum AG-B5.</title>
        <authorList>
            <person name="Stajich J.E."/>
            <person name="Carter-House D."/>
            <person name="Gryganskyi A."/>
        </authorList>
    </citation>
    <scope>NUCLEOTIDE SEQUENCE [LARGE SCALE GENOMIC DNA]</scope>
    <source>
        <strain evidence="3 4">AG-B5</strain>
    </source>
</reference>
<evidence type="ECO:0000259" key="2">
    <source>
        <dbReference type="Pfam" id="PF02752"/>
    </source>
</evidence>
<dbReference type="InterPro" id="IPR050357">
    <property type="entry name" value="Arrestin_domain-protein"/>
</dbReference>
<comment type="caution">
    <text evidence="3">The sequence shown here is derived from an EMBL/GenBank/DDBJ whole genome shotgun (WGS) entry which is preliminary data.</text>
</comment>
<accession>A0ABR2W342</accession>
<dbReference type="InterPro" id="IPR011021">
    <property type="entry name" value="Arrestin-like_N"/>
</dbReference>
<dbReference type="PANTHER" id="PTHR11188">
    <property type="entry name" value="ARRESTIN DOMAIN CONTAINING PROTEIN"/>
    <property type="match status" value="1"/>
</dbReference>
<dbReference type="InterPro" id="IPR014752">
    <property type="entry name" value="Arrestin-like_C"/>
</dbReference>
<gene>
    <name evidence="3" type="ORF">K7432_005450</name>
</gene>
<dbReference type="PANTHER" id="PTHR11188:SF17">
    <property type="entry name" value="FI21816P1"/>
    <property type="match status" value="1"/>
</dbReference>
<feature type="domain" description="Arrestin C-terminal-like" evidence="2">
    <location>
        <begin position="141"/>
        <end position="271"/>
    </location>
</feature>
<feature type="domain" description="Arrestin-like N-terminal" evidence="1">
    <location>
        <begin position="62"/>
        <end position="103"/>
    </location>
</feature>
<dbReference type="EMBL" id="JASJQH010007091">
    <property type="protein sequence ID" value="KAK9718485.1"/>
    <property type="molecule type" value="Genomic_DNA"/>
</dbReference>
<dbReference type="Pfam" id="PF02752">
    <property type="entry name" value="Arrestin_C"/>
    <property type="match status" value="1"/>
</dbReference>
<evidence type="ECO:0000313" key="4">
    <source>
        <dbReference type="Proteomes" id="UP001479436"/>
    </source>
</evidence>